<comment type="similarity">
    <text evidence="2 8">Belongs to the MICOS complex subunit Mic13 family.</text>
</comment>
<keyword evidence="4 8" id="KW-0999">Mitochondrion inner membrane</keyword>
<accession>A0ABQ9K8B8</accession>
<evidence type="ECO:0000256" key="8">
    <source>
        <dbReference type="RuleBase" id="RU363009"/>
    </source>
</evidence>
<dbReference type="Proteomes" id="UP001162164">
    <property type="component" value="Unassembled WGS sequence"/>
</dbReference>
<evidence type="ECO:0000313" key="10">
    <source>
        <dbReference type="Proteomes" id="UP001162164"/>
    </source>
</evidence>
<evidence type="ECO:0000256" key="4">
    <source>
        <dbReference type="ARBA" id="ARBA00022792"/>
    </source>
</evidence>
<keyword evidence="3" id="KW-0812">Transmembrane</keyword>
<dbReference type="PANTHER" id="PTHR31816">
    <property type="entry name" value="MICOS COMPLEX SUBUNIT MIC13"/>
    <property type="match status" value="1"/>
</dbReference>
<keyword evidence="6 8" id="KW-0496">Mitochondrion</keyword>
<keyword evidence="7" id="KW-0472">Membrane</keyword>
<evidence type="ECO:0000256" key="6">
    <source>
        <dbReference type="ARBA" id="ARBA00023128"/>
    </source>
</evidence>
<evidence type="ECO:0000256" key="3">
    <source>
        <dbReference type="ARBA" id="ARBA00022692"/>
    </source>
</evidence>
<keyword evidence="5" id="KW-1133">Transmembrane helix</keyword>
<evidence type="ECO:0000313" key="9">
    <source>
        <dbReference type="EMBL" id="KAJ8985775.1"/>
    </source>
</evidence>
<dbReference type="EMBL" id="JAPWTJ010000009">
    <property type="protein sequence ID" value="KAJ8985775.1"/>
    <property type="molecule type" value="Genomic_DNA"/>
</dbReference>
<evidence type="ECO:0000256" key="7">
    <source>
        <dbReference type="ARBA" id="ARBA00023136"/>
    </source>
</evidence>
<dbReference type="InterPro" id="IPR026769">
    <property type="entry name" value="Mic13"/>
</dbReference>
<evidence type="ECO:0000256" key="2">
    <source>
        <dbReference type="ARBA" id="ARBA00006771"/>
    </source>
</evidence>
<evidence type="ECO:0000256" key="1">
    <source>
        <dbReference type="ARBA" id="ARBA00004434"/>
    </source>
</evidence>
<gene>
    <name evidence="9" type="ORF">NQ317_014428</name>
</gene>
<evidence type="ECO:0000256" key="5">
    <source>
        <dbReference type="ARBA" id="ARBA00022989"/>
    </source>
</evidence>
<comment type="caution">
    <text evidence="9">The sequence shown here is derived from an EMBL/GenBank/DDBJ whole genome shotgun (WGS) entry which is preliminary data.</text>
</comment>
<organism evidence="9 10">
    <name type="scientific">Molorchus minor</name>
    <dbReference type="NCBI Taxonomy" id="1323400"/>
    <lineage>
        <taxon>Eukaryota</taxon>
        <taxon>Metazoa</taxon>
        <taxon>Ecdysozoa</taxon>
        <taxon>Arthropoda</taxon>
        <taxon>Hexapoda</taxon>
        <taxon>Insecta</taxon>
        <taxon>Pterygota</taxon>
        <taxon>Neoptera</taxon>
        <taxon>Endopterygota</taxon>
        <taxon>Coleoptera</taxon>
        <taxon>Polyphaga</taxon>
        <taxon>Cucujiformia</taxon>
        <taxon>Chrysomeloidea</taxon>
        <taxon>Cerambycidae</taxon>
        <taxon>Lamiinae</taxon>
        <taxon>Monochamini</taxon>
        <taxon>Molorchus</taxon>
    </lineage>
</organism>
<name>A0ABQ9K8B8_9CUCU</name>
<comment type="function">
    <text evidence="8">Component of the MICOS complex, a large protein complex of the mitochondrial inner membrane that plays crucial roles in the maintenance of crista junctions, inner membrane architecture, and formation of contact sites to the outer membrane.</text>
</comment>
<comment type="subunit">
    <text evidence="8">Component of the mitochondrial contact site and cristae organizing system (MICOS) complex.</text>
</comment>
<protein>
    <recommendedName>
        <fullName evidence="8">MICOS complex subunit MIC13</fullName>
    </recommendedName>
</protein>
<comment type="subcellular location">
    <subcellularLocation>
        <location evidence="1 8">Mitochondrion inner membrane</location>
        <topology evidence="1 8">Single-pass membrane protein</topology>
    </subcellularLocation>
</comment>
<dbReference type="Pfam" id="PF15884">
    <property type="entry name" value="QIL1"/>
    <property type="match status" value="1"/>
</dbReference>
<dbReference type="PANTHER" id="PTHR31816:SF3">
    <property type="entry name" value="MICOS COMPLEX SUBUNIT MIC13"/>
    <property type="match status" value="1"/>
</dbReference>
<sequence>MIKFAFKVGLATATVYYVRDQGVWRNSTESVQTYERLKETVRPYVQEVTSQIPIELPELPQSESLSSLVKQSWNAGVMATFKFLSELPDTANTWTKRGIDKALENEEFRNFINSFSSKSVESQPVIEKK</sequence>
<proteinExistence type="inferred from homology"/>
<keyword evidence="10" id="KW-1185">Reference proteome</keyword>
<reference evidence="9" key="1">
    <citation type="journal article" date="2023" name="Insect Mol. Biol.">
        <title>Genome sequencing provides insights into the evolution of gene families encoding plant cell wall-degrading enzymes in longhorned beetles.</title>
        <authorList>
            <person name="Shin N.R."/>
            <person name="Okamura Y."/>
            <person name="Kirsch R."/>
            <person name="Pauchet Y."/>
        </authorList>
    </citation>
    <scope>NUCLEOTIDE SEQUENCE</scope>
    <source>
        <strain evidence="9">MMC_N1</strain>
    </source>
</reference>